<dbReference type="EMBL" id="AP012492">
    <property type="protein sequence ID" value="BAM32800.1"/>
    <property type="molecule type" value="Genomic_DNA"/>
</dbReference>
<dbReference type="KEGG" id="hcb:HCBAA847_1570"/>
<dbReference type="AlphaFoldDB" id="A0AAI8MNJ7"/>
<dbReference type="Proteomes" id="UP000006036">
    <property type="component" value="Chromosome 1"/>
</dbReference>
<evidence type="ECO:0000313" key="1">
    <source>
        <dbReference type="EMBL" id="BAM32800.1"/>
    </source>
</evidence>
<name>A0AAI8MNJ7_9HELI</name>
<accession>A0AAI8MNJ7</accession>
<dbReference type="Gene3D" id="3.40.50.1820">
    <property type="entry name" value="alpha/beta hydrolase"/>
    <property type="match status" value="1"/>
</dbReference>
<dbReference type="SUPFAM" id="SSF53474">
    <property type="entry name" value="alpha/beta-Hydrolases"/>
    <property type="match status" value="1"/>
</dbReference>
<sequence length="805" mass="92456">MTNKIMINRFKDMADCADASYALLDEVYKIDEWNKIFGDNLTKGHIVCDDIEIINSKKELLTIIKKDSNTTYARAIEARFCNEMIIKDDDGKDKQIKSIKDISLQATLSHRTKNFVNRYELIHHIPNTLSGFSATIFRDLGELDTATNARKLENDFSYIIAFRGTEADSKGVLTDVLGADVLLATTGVAITQAKALELLSKSIFRTIIAHHKLSIENANSYVYNHNLESLQDNYQSYQSINKYFSSNNIRVTTTGHSLGGHLAQVFVMGYPVVVKELYTYNAPGLGGIITSAMVIFLRVLRVIWKLLVKLVRSVAKLFNPNGFTRKVLDKSLQASGYEGGTDNAIRLMETHKDTEIFETLGDSAKKAQKGNNLGVAIHHLDSIRAAMKNDDSLSYAWQQFYEPTTSVISDLGIKLGLTLGDRLDYKNTEALHLINVGKHSHYLKEFVESLYLYAYILSYEPNENRCKDFNIAQTLDSLNDFIQCLLFQSKFYKLHFSKLEKTAWGNDKKKKFNAEIGPLDCVLYPICLHTNAFVSHLDTQSFKKDNFIDCLLAYQIQDTYLQILDTNDIDTFTLESSIAKIYALYQCQFFIMVHKNGDECIKEKDILIKTLGYKSSFVTMFCLSNEHLTQDYIDTRKELYKIAHNLRYYYWHYPYELDSNGNMIENDKLEYLIFSRADLLRNLDEAIIVKKPKYNRNDTQDIMKNVKIELDEVYVKSNKITIFAKDNSIIDSKSLEKDLGLDFTLPCDVYFYSLLLRGGKEDIDNPRFFYGEKGEVYMSDESDNIEIFYNNARVSMTNYYYHAYS</sequence>
<dbReference type="RefSeq" id="WP_015453700.1">
    <property type="nucleotide sequence ID" value="NC_020555.1"/>
</dbReference>
<evidence type="ECO:0000313" key="2">
    <source>
        <dbReference type="Proteomes" id="UP000006036"/>
    </source>
</evidence>
<reference evidence="1 2" key="1">
    <citation type="journal article" date="2012" name="J. Bacteriol.">
        <title>Complete Genome Sequence of Helicobacter cinaedi Type Strain ATCC BAA-847.</title>
        <authorList>
            <person name="Miyoshi-Akiyama T."/>
            <person name="Takeshita N."/>
            <person name="Ohmagari N."/>
            <person name="Kirikae T."/>
        </authorList>
    </citation>
    <scope>NUCLEOTIDE SEQUENCE [LARGE SCALE GENOMIC DNA]</scope>
    <source>
        <strain evidence="1 2">ATCC BAA-847</strain>
    </source>
</reference>
<dbReference type="InterPro" id="IPR029058">
    <property type="entry name" value="AB_hydrolase_fold"/>
</dbReference>
<evidence type="ECO:0008006" key="3">
    <source>
        <dbReference type="Google" id="ProtNLM"/>
    </source>
</evidence>
<protein>
    <recommendedName>
        <fullName evidence="3">Fungal lipase-like domain-containing protein</fullName>
    </recommendedName>
</protein>
<proteinExistence type="predicted"/>
<gene>
    <name evidence="1" type="ORF">HCBAA847_1570</name>
</gene>
<organism evidence="1 2">
    <name type="scientific">Helicobacter cinaedi CCUG 18818 = ATCC BAA-847</name>
    <dbReference type="NCBI Taxonomy" id="537971"/>
    <lineage>
        <taxon>Bacteria</taxon>
        <taxon>Pseudomonadati</taxon>
        <taxon>Campylobacterota</taxon>
        <taxon>Epsilonproteobacteria</taxon>
        <taxon>Campylobacterales</taxon>
        <taxon>Helicobacteraceae</taxon>
        <taxon>Helicobacter</taxon>
    </lineage>
</organism>